<gene>
    <name evidence="3" type="ORF">Q7514_22460</name>
</gene>
<dbReference type="InterPro" id="IPR000551">
    <property type="entry name" value="MerR-type_HTH_dom"/>
</dbReference>
<name>A0ABU7LFG3_9NOCA</name>
<dbReference type="PROSITE" id="PS00552">
    <property type="entry name" value="HTH_MERR_1"/>
    <property type="match status" value="1"/>
</dbReference>
<dbReference type="Proteomes" id="UP001336020">
    <property type="component" value="Unassembled WGS sequence"/>
</dbReference>
<dbReference type="PROSITE" id="PS50937">
    <property type="entry name" value="HTH_MERR_2"/>
    <property type="match status" value="1"/>
</dbReference>
<comment type="caution">
    <text evidence="3">The sequence shown here is derived from an EMBL/GenBank/DDBJ whole genome shotgun (WGS) entry which is preliminary data.</text>
</comment>
<protein>
    <submittedName>
        <fullName evidence="3">TipAS antibiotic-recognition domain-containing protein</fullName>
    </submittedName>
</protein>
<dbReference type="PANTHER" id="PTHR30204:SF90">
    <property type="entry name" value="HTH-TYPE TRANSCRIPTIONAL ACTIVATOR MTA"/>
    <property type="match status" value="1"/>
</dbReference>
<keyword evidence="4" id="KW-1185">Reference proteome</keyword>
<evidence type="ECO:0000313" key="3">
    <source>
        <dbReference type="EMBL" id="MEE2060287.1"/>
    </source>
</evidence>
<dbReference type="InterPro" id="IPR009061">
    <property type="entry name" value="DNA-bd_dom_put_sf"/>
</dbReference>
<dbReference type="PRINTS" id="PR00040">
    <property type="entry name" value="HTHMERR"/>
</dbReference>
<dbReference type="Gene3D" id="1.10.1660.10">
    <property type="match status" value="1"/>
</dbReference>
<dbReference type="Pfam" id="PF13411">
    <property type="entry name" value="MerR_1"/>
    <property type="match status" value="1"/>
</dbReference>
<dbReference type="SUPFAM" id="SSF46955">
    <property type="entry name" value="Putative DNA-binding domain"/>
    <property type="match status" value="1"/>
</dbReference>
<dbReference type="InterPro" id="IPR047057">
    <property type="entry name" value="MerR_fam"/>
</dbReference>
<dbReference type="Pfam" id="PF07739">
    <property type="entry name" value="TipAS"/>
    <property type="match status" value="1"/>
</dbReference>
<reference evidence="3 4" key="1">
    <citation type="submission" date="2023-07" db="EMBL/GenBank/DDBJ databases">
        <authorList>
            <person name="Girao M."/>
            <person name="Carvalho M.F."/>
        </authorList>
    </citation>
    <scope>NUCLEOTIDE SEQUENCE [LARGE SCALE GENOMIC DNA]</scope>
    <source>
        <strain evidence="3 4">YIM65754</strain>
    </source>
</reference>
<evidence type="ECO:0000313" key="4">
    <source>
        <dbReference type="Proteomes" id="UP001336020"/>
    </source>
</evidence>
<evidence type="ECO:0000256" key="1">
    <source>
        <dbReference type="ARBA" id="ARBA00023125"/>
    </source>
</evidence>
<dbReference type="RefSeq" id="WP_330135480.1">
    <property type="nucleotide sequence ID" value="NZ_JAUTXY010000012.1"/>
</dbReference>
<accession>A0ABU7LFG3</accession>
<dbReference type="SMART" id="SM00422">
    <property type="entry name" value="HTH_MERR"/>
    <property type="match status" value="1"/>
</dbReference>
<sequence length="252" mass="27883">MPTTHSGRQWKVGRLAADTGLTVRTLHHYDDIGLVRPSGRTSTGHRLYEDRDVHRLYQVLALRQLGLSLDAIAAVTDGGASLSEILDAHRAYLDEQLAATRMLRAHVEMLGRKVRTSPDASVADFLEVIRGVIDVDDTIKQYFDESQLADLAERRAELGEDTIAAAETSWKVLIPRVDAALSAGMDPTCAEAQEMAAQWMGLLEQFHGGDDGLRESLYRMHTDNAQRIEQEFCGPSPEQIEFIAKANEARSA</sequence>
<dbReference type="InterPro" id="IPR012925">
    <property type="entry name" value="TipAS_dom"/>
</dbReference>
<organism evidence="3 4">
    <name type="scientific">Rhodococcus artemisiae</name>
    <dbReference type="NCBI Taxonomy" id="714159"/>
    <lineage>
        <taxon>Bacteria</taxon>
        <taxon>Bacillati</taxon>
        <taxon>Actinomycetota</taxon>
        <taxon>Actinomycetes</taxon>
        <taxon>Mycobacteriales</taxon>
        <taxon>Nocardiaceae</taxon>
        <taxon>Rhodococcus</taxon>
    </lineage>
</organism>
<dbReference type="PANTHER" id="PTHR30204">
    <property type="entry name" value="REDOX-CYCLING DRUG-SENSING TRANSCRIPTIONAL ACTIVATOR SOXR"/>
    <property type="match status" value="1"/>
</dbReference>
<dbReference type="EMBL" id="JAUTXY010000012">
    <property type="protein sequence ID" value="MEE2060287.1"/>
    <property type="molecule type" value="Genomic_DNA"/>
</dbReference>
<proteinExistence type="predicted"/>
<feature type="domain" description="HTH merR-type" evidence="2">
    <location>
        <begin position="9"/>
        <end position="78"/>
    </location>
</feature>
<keyword evidence="1" id="KW-0238">DNA-binding</keyword>
<evidence type="ECO:0000259" key="2">
    <source>
        <dbReference type="PROSITE" id="PS50937"/>
    </source>
</evidence>